<evidence type="ECO:0000259" key="1">
    <source>
        <dbReference type="PROSITE" id="PS51704"/>
    </source>
</evidence>
<reference evidence="2 3" key="1">
    <citation type="submission" date="2014-06" db="EMBL/GenBank/DDBJ databases">
        <title>The genome of the endonuclear symbiont Nucleicultrix amoebiphila.</title>
        <authorList>
            <person name="Schulz F."/>
            <person name="Horn M."/>
        </authorList>
    </citation>
    <scope>NUCLEOTIDE SEQUENCE [LARGE SCALE GENOMIC DNA]</scope>
    <source>
        <strain evidence="2 3">FS5</strain>
    </source>
</reference>
<dbReference type="PANTHER" id="PTHR46211">
    <property type="entry name" value="GLYCEROPHOSPHORYL DIESTER PHOSPHODIESTERASE"/>
    <property type="match status" value="1"/>
</dbReference>
<dbReference type="PROSITE" id="PS51704">
    <property type="entry name" value="GP_PDE"/>
    <property type="match status" value="1"/>
</dbReference>
<protein>
    <recommendedName>
        <fullName evidence="1">GP-PDE domain-containing protein</fullName>
    </recommendedName>
</protein>
<accession>A0A1W6N5L6</accession>
<dbReference type="GO" id="GO:0008081">
    <property type="term" value="F:phosphoric diester hydrolase activity"/>
    <property type="evidence" value="ECO:0007669"/>
    <property type="project" value="InterPro"/>
</dbReference>
<dbReference type="KEGG" id="naf:GQ61_07505"/>
<dbReference type="SUPFAM" id="SSF51695">
    <property type="entry name" value="PLC-like phosphodiesterases"/>
    <property type="match status" value="1"/>
</dbReference>
<dbReference type="InterPro" id="IPR017946">
    <property type="entry name" value="PLC-like_Pdiesterase_TIM-brl"/>
</dbReference>
<dbReference type="AlphaFoldDB" id="A0A1W6N5L6"/>
<organism evidence="2 3">
    <name type="scientific">Candidatus Nucleicultrix amoebiphila FS5</name>
    <dbReference type="NCBI Taxonomy" id="1414854"/>
    <lineage>
        <taxon>Bacteria</taxon>
        <taxon>Pseudomonadati</taxon>
        <taxon>Pseudomonadota</taxon>
        <taxon>Alphaproteobacteria</taxon>
        <taxon>Holosporales</taxon>
        <taxon>Candidatus Nucleicultricaceae</taxon>
        <taxon>Candidatus Nucleicultrix</taxon>
    </lineage>
</organism>
<dbReference type="STRING" id="1414854.GQ61_07505"/>
<dbReference type="PANTHER" id="PTHR46211:SF14">
    <property type="entry name" value="GLYCEROPHOSPHODIESTER PHOSPHODIESTERASE"/>
    <property type="match status" value="1"/>
</dbReference>
<dbReference type="Gene3D" id="3.20.20.190">
    <property type="entry name" value="Phosphatidylinositol (PI) phosphodiesterase"/>
    <property type="match status" value="1"/>
</dbReference>
<dbReference type="InterPro" id="IPR030395">
    <property type="entry name" value="GP_PDE_dom"/>
</dbReference>
<evidence type="ECO:0000313" key="3">
    <source>
        <dbReference type="Proteomes" id="UP000237351"/>
    </source>
</evidence>
<feature type="domain" description="GP-PDE" evidence="1">
    <location>
        <begin position="1"/>
        <end position="228"/>
    </location>
</feature>
<dbReference type="Pfam" id="PF03009">
    <property type="entry name" value="GDPD"/>
    <property type="match status" value="1"/>
</dbReference>
<dbReference type="GO" id="GO:0006629">
    <property type="term" value="P:lipid metabolic process"/>
    <property type="evidence" value="ECO:0007669"/>
    <property type="project" value="InterPro"/>
</dbReference>
<name>A0A1W6N5L6_9PROT</name>
<dbReference type="EMBL" id="CP008743">
    <property type="protein sequence ID" value="ARN85153.1"/>
    <property type="molecule type" value="Genomic_DNA"/>
</dbReference>
<sequence>MSAFRNALSLPIDGIEFDVHLTKDNRVIVYHDFTINPDLTYRKDGRSFTHQSFPIENLTFAEVHDFLLKTDPAEPIPSLYTVLTYIKAHAPHCEIFLEMKTKEFKDDTFLKAILKDIEETGTEDKVRVLCFEWSTLKHLGRINPNIPLIFAVDDQMHPLNDFLPLIKKDGGWAWSTHYKNLTADLVHKAHDLNLHVNVWTPNAENEMERLIGLKVDSITTDRPDLLIS</sequence>
<dbReference type="Proteomes" id="UP000237351">
    <property type="component" value="Chromosome"/>
</dbReference>
<evidence type="ECO:0000313" key="2">
    <source>
        <dbReference type="EMBL" id="ARN85153.1"/>
    </source>
</evidence>
<gene>
    <name evidence="2" type="ORF">GQ61_07505</name>
</gene>
<keyword evidence="3" id="KW-1185">Reference proteome</keyword>
<proteinExistence type="predicted"/>